<dbReference type="GO" id="GO:0015031">
    <property type="term" value="P:protein transport"/>
    <property type="evidence" value="ECO:0007669"/>
    <property type="project" value="UniProtKB-KW"/>
</dbReference>
<feature type="domain" description="UMA" evidence="14">
    <location>
        <begin position="250"/>
        <end position="297"/>
    </location>
</feature>
<dbReference type="GO" id="GO:0000813">
    <property type="term" value="C:ESCRT I complex"/>
    <property type="evidence" value="ECO:0007669"/>
    <property type="project" value="InterPro"/>
</dbReference>
<dbReference type="GO" id="GO:0042058">
    <property type="term" value="P:regulation of epidermal growth factor receptor signaling pathway"/>
    <property type="evidence" value="ECO:0007669"/>
    <property type="project" value="TreeGrafter"/>
</dbReference>
<dbReference type="PANTHER" id="PTHR31612:SF2">
    <property type="entry name" value="MULTIVESICULAR BODY SUBUNIT 12A"/>
    <property type="match status" value="1"/>
</dbReference>
<dbReference type="AlphaFoldDB" id="A0AAN9W229"/>
<evidence type="ECO:0000256" key="4">
    <source>
        <dbReference type="ARBA" id="ARBA00017653"/>
    </source>
</evidence>
<dbReference type="GO" id="GO:0032801">
    <property type="term" value="P:receptor catabolic process"/>
    <property type="evidence" value="ECO:0007669"/>
    <property type="project" value="TreeGrafter"/>
</dbReference>
<evidence type="ECO:0000256" key="8">
    <source>
        <dbReference type="ARBA" id="ARBA00022927"/>
    </source>
</evidence>
<evidence type="ECO:0000256" key="9">
    <source>
        <dbReference type="ARBA" id="ARBA00023036"/>
    </source>
</evidence>
<keyword evidence="17" id="KW-1185">Reference proteome</keyword>
<evidence type="ECO:0000256" key="2">
    <source>
        <dbReference type="ARBA" id="ARBA00004633"/>
    </source>
</evidence>
<comment type="subcellular location">
    <subcellularLocation>
        <location evidence="1">Cytoplasm</location>
    </subcellularLocation>
    <subcellularLocation>
        <location evidence="2">Late endosome membrane</location>
        <topology evidence="2">Peripheral membrane protein</topology>
    </subcellularLocation>
</comment>
<keyword evidence="7" id="KW-0967">Endosome</keyword>
<evidence type="ECO:0000256" key="13">
    <source>
        <dbReference type="ARBA" id="ARBA00053101"/>
    </source>
</evidence>
<evidence type="ECO:0000259" key="15">
    <source>
        <dbReference type="PROSITE" id="PS51498"/>
    </source>
</evidence>
<keyword evidence="5" id="KW-0813">Transport</keyword>
<evidence type="ECO:0000256" key="11">
    <source>
        <dbReference type="ARBA" id="ARBA00033002"/>
    </source>
</evidence>
<evidence type="ECO:0000256" key="1">
    <source>
        <dbReference type="ARBA" id="ARBA00004496"/>
    </source>
</evidence>
<proteinExistence type="inferred from homology"/>
<dbReference type="PANTHER" id="PTHR31612">
    <property type="entry name" value="MULTIVESICULAR BODY SUBUNIT 12A"/>
    <property type="match status" value="1"/>
</dbReference>
<gene>
    <name evidence="16" type="ORF">R5R35_011325</name>
</gene>
<comment type="function">
    <text evidence="13">Component of the ESCRT-I complex, a regulator of vesicular trafficking process. Required for the sorting of endocytic ubiquitinated cargos into multivesicular bodies.</text>
</comment>
<dbReference type="PROSITE" id="PS51498">
    <property type="entry name" value="MABP"/>
    <property type="match status" value="1"/>
</dbReference>
<dbReference type="PROSITE" id="PS51497">
    <property type="entry name" value="UMA"/>
    <property type="match status" value="1"/>
</dbReference>
<evidence type="ECO:0000259" key="14">
    <source>
        <dbReference type="PROSITE" id="PS51497"/>
    </source>
</evidence>
<evidence type="ECO:0000256" key="12">
    <source>
        <dbReference type="ARBA" id="ARBA00033024"/>
    </source>
</evidence>
<dbReference type="GO" id="GO:0005829">
    <property type="term" value="C:cytosol"/>
    <property type="evidence" value="ECO:0007669"/>
    <property type="project" value="TreeGrafter"/>
</dbReference>
<keyword evidence="8" id="KW-0653">Protein transport</keyword>
<organism evidence="16 17">
    <name type="scientific">Gryllus longicercus</name>
    <dbReference type="NCBI Taxonomy" id="2509291"/>
    <lineage>
        <taxon>Eukaryota</taxon>
        <taxon>Metazoa</taxon>
        <taxon>Ecdysozoa</taxon>
        <taxon>Arthropoda</taxon>
        <taxon>Hexapoda</taxon>
        <taxon>Insecta</taxon>
        <taxon>Pterygota</taxon>
        <taxon>Neoptera</taxon>
        <taxon>Polyneoptera</taxon>
        <taxon>Orthoptera</taxon>
        <taxon>Ensifera</taxon>
        <taxon>Gryllidea</taxon>
        <taxon>Grylloidea</taxon>
        <taxon>Gryllidae</taxon>
        <taxon>Gryllinae</taxon>
        <taxon>Gryllus</taxon>
    </lineage>
</organism>
<accession>A0AAN9W229</accession>
<evidence type="ECO:0000313" key="17">
    <source>
        <dbReference type="Proteomes" id="UP001378592"/>
    </source>
</evidence>
<evidence type="ECO:0000256" key="6">
    <source>
        <dbReference type="ARBA" id="ARBA00022490"/>
    </source>
</evidence>
<evidence type="ECO:0000313" key="16">
    <source>
        <dbReference type="EMBL" id="KAK7873251.1"/>
    </source>
</evidence>
<evidence type="ECO:0000256" key="5">
    <source>
        <dbReference type="ARBA" id="ARBA00022448"/>
    </source>
</evidence>
<dbReference type="EMBL" id="JAZDUA010000015">
    <property type="protein sequence ID" value="KAK7873251.1"/>
    <property type="molecule type" value="Genomic_DNA"/>
</dbReference>
<comment type="similarity">
    <text evidence="3">Belongs to the MVB12 family.</text>
</comment>
<dbReference type="GO" id="GO:0017124">
    <property type="term" value="F:SH3 domain binding"/>
    <property type="evidence" value="ECO:0007669"/>
    <property type="project" value="UniProtKB-KW"/>
</dbReference>
<dbReference type="GO" id="GO:0031902">
    <property type="term" value="C:late endosome membrane"/>
    <property type="evidence" value="ECO:0007669"/>
    <property type="project" value="UniProtKB-SubCell"/>
</dbReference>
<sequence length="297" mass="33009">MMHQVYKTLPDDRPITSIHVVEDPDKCPPGFFVVSRTHDQDSDADLWREGRLLGRRVTRYLCLSKSEGIADYIVETVVVTNEKEIPPDGYSVLTRTADSEQRAWRKRQLCYKLSKPSLAKSIVTDIIILSRMKRAPEGFSLAGDINGVTICYKCGSINNEQANKPISPSQLKYSITPTQNSAQSPPPVPPRYPKPALNGVAYQPAPVESPSLDYMQISLKPSRPAPKPPGNLGESVSPGKYATIATYSGLEGVPFILSSSILMLPDGLSAQLPVIKSKTKYQLDQEYHYDFRIERQT</sequence>
<dbReference type="GO" id="GO:0046755">
    <property type="term" value="P:viral budding"/>
    <property type="evidence" value="ECO:0007669"/>
    <property type="project" value="TreeGrafter"/>
</dbReference>
<protein>
    <recommendedName>
        <fullName evidence="4">Multivesicular body subunit 12A</fullName>
    </recommendedName>
    <alternativeName>
        <fullName evidence="12">ESCRT-I complex subunit MVB12A</fullName>
    </alternativeName>
    <alternativeName>
        <fullName evidence="11">Protein FAM125A</fullName>
    </alternativeName>
</protein>
<keyword evidence="9" id="KW-0729">SH3-binding</keyword>
<comment type="caution">
    <text evidence="16">The sequence shown here is derived from an EMBL/GenBank/DDBJ whole genome shotgun (WGS) entry which is preliminary data.</text>
</comment>
<dbReference type="InterPro" id="IPR040335">
    <property type="entry name" value="MVB12A"/>
</dbReference>
<evidence type="ECO:0000256" key="7">
    <source>
        <dbReference type="ARBA" id="ARBA00022753"/>
    </source>
</evidence>
<dbReference type="Gene3D" id="2.100.10.50">
    <property type="match status" value="1"/>
</dbReference>
<dbReference type="FunFam" id="2.100.10.50:FF:000002">
    <property type="entry name" value="Multivesicular body subunit 12B"/>
    <property type="match status" value="1"/>
</dbReference>
<keyword evidence="6" id="KW-0963">Cytoplasm</keyword>
<keyword evidence="10" id="KW-0472">Membrane</keyword>
<name>A0AAN9W229_9ORTH</name>
<dbReference type="GO" id="GO:0032510">
    <property type="term" value="P:endosome to lysosome transport via multivesicular body sorting pathway"/>
    <property type="evidence" value="ECO:0007669"/>
    <property type="project" value="TreeGrafter"/>
</dbReference>
<evidence type="ECO:0000256" key="3">
    <source>
        <dbReference type="ARBA" id="ARBA00010432"/>
    </source>
</evidence>
<dbReference type="GO" id="GO:0019075">
    <property type="term" value="P:virus maturation"/>
    <property type="evidence" value="ECO:0007669"/>
    <property type="project" value="TreeGrafter"/>
</dbReference>
<dbReference type="InterPro" id="IPR023341">
    <property type="entry name" value="MABP"/>
</dbReference>
<reference evidence="16 17" key="1">
    <citation type="submission" date="2024-03" db="EMBL/GenBank/DDBJ databases">
        <title>The genome assembly and annotation of the cricket Gryllus longicercus Weissman &amp; Gray.</title>
        <authorList>
            <person name="Szrajer S."/>
            <person name="Gray D."/>
            <person name="Ylla G."/>
        </authorList>
    </citation>
    <scope>NUCLEOTIDE SEQUENCE [LARGE SCALE GENOMIC DNA]</scope>
    <source>
        <strain evidence="16">DAG 2021-001</strain>
        <tissue evidence="16">Whole body minus gut</tissue>
    </source>
</reference>
<dbReference type="Pfam" id="PF10240">
    <property type="entry name" value="DUF2464"/>
    <property type="match status" value="1"/>
</dbReference>
<dbReference type="InterPro" id="IPR023340">
    <property type="entry name" value="UMA"/>
</dbReference>
<evidence type="ECO:0000256" key="10">
    <source>
        <dbReference type="ARBA" id="ARBA00023136"/>
    </source>
</evidence>
<dbReference type="Proteomes" id="UP001378592">
    <property type="component" value="Unassembled WGS sequence"/>
</dbReference>
<dbReference type="InterPro" id="IPR018798">
    <property type="entry name" value="MVB12A/B"/>
</dbReference>
<feature type="domain" description="MABP" evidence="15">
    <location>
        <begin position="12"/>
        <end position="156"/>
    </location>
</feature>